<name>A0A7S4K292_9EUKA</name>
<proteinExistence type="predicted"/>
<gene>
    <name evidence="2" type="ORF">NAES01612_LOCUS3644</name>
</gene>
<feature type="compositionally biased region" description="Basic and acidic residues" evidence="1">
    <location>
        <begin position="129"/>
        <end position="144"/>
    </location>
</feature>
<organism evidence="2">
    <name type="scientific">Paramoeba aestuarina</name>
    <dbReference type="NCBI Taxonomy" id="180227"/>
    <lineage>
        <taxon>Eukaryota</taxon>
        <taxon>Amoebozoa</taxon>
        <taxon>Discosea</taxon>
        <taxon>Flabellinia</taxon>
        <taxon>Dactylopodida</taxon>
        <taxon>Paramoebidae</taxon>
        <taxon>Paramoeba</taxon>
    </lineage>
</organism>
<accession>A0A7S4K292</accession>
<feature type="compositionally biased region" description="Low complexity" evidence="1">
    <location>
        <begin position="74"/>
        <end position="123"/>
    </location>
</feature>
<dbReference type="AlphaFoldDB" id="A0A7S4K292"/>
<protein>
    <submittedName>
        <fullName evidence="2">Uncharacterized protein</fullName>
    </submittedName>
</protein>
<reference evidence="2" key="1">
    <citation type="submission" date="2021-01" db="EMBL/GenBank/DDBJ databases">
        <authorList>
            <person name="Corre E."/>
            <person name="Pelletier E."/>
            <person name="Niang G."/>
            <person name="Scheremetjew M."/>
            <person name="Finn R."/>
            <person name="Kale V."/>
            <person name="Holt S."/>
            <person name="Cochrane G."/>
            <person name="Meng A."/>
            <person name="Brown T."/>
            <person name="Cohen L."/>
        </authorList>
    </citation>
    <scope>NUCLEOTIDE SEQUENCE</scope>
    <source>
        <strain evidence="2">SoJaBio B1-5/56/2</strain>
    </source>
</reference>
<dbReference type="EMBL" id="HBKR01005426">
    <property type="protein sequence ID" value="CAE2281492.1"/>
    <property type="molecule type" value="Transcribed_RNA"/>
</dbReference>
<feature type="compositionally biased region" description="Gly residues" evidence="1">
    <location>
        <begin position="54"/>
        <end position="73"/>
    </location>
</feature>
<feature type="region of interest" description="Disordered" evidence="1">
    <location>
        <begin position="1"/>
        <end position="167"/>
    </location>
</feature>
<evidence type="ECO:0000313" key="2">
    <source>
        <dbReference type="EMBL" id="CAE2281492.1"/>
    </source>
</evidence>
<evidence type="ECO:0000256" key="1">
    <source>
        <dbReference type="SAM" id="MobiDB-lite"/>
    </source>
</evidence>
<sequence length="167" mass="17068">MGGLVGGEGRSPPHGLEETSSFSSSASPPLPPSSSLDLSSPTLAPPRHISPSFEGGGGRGGGGRGVGGGGGEYYGRYYRCSSDSQLTTSLSSSPSSNSLSSSPSSTSQAFSPSSIPLTSSSSPHRCSGKRREEKEGEKEGRETPPLEIGFLKRLHGDSGGEGSYRLF</sequence>
<feature type="compositionally biased region" description="Low complexity" evidence="1">
    <location>
        <begin position="20"/>
        <end position="46"/>
    </location>
</feature>
<feature type="compositionally biased region" description="Gly residues" evidence="1">
    <location>
        <begin position="157"/>
        <end position="167"/>
    </location>
</feature>